<dbReference type="GeneID" id="30980658"/>
<dbReference type="InterPro" id="IPR016852">
    <property type="entry name" value="SET_MeTrfase"/>
</dbReference>
<dbReference type="Proteomes" id="UP000094285">
    <property type="component" value="Unassembled WGS sequence"/>
</dbReference>
<dbReference type="AlphaFoldDB" id="A0A1E4SLZ1"/>
<evidence type="ECO:0000313" key="6">
    <source>
        <dbReference type="Proteomes" id="UP000094285"/>
    </source>
</evidence>
<evidence type="ECO:0000313" key="5">
    <source>
        <dbReference type="EMBL" id="ODV80544.1"/>
    </source>
</evidence>
<dbReference type="OrthoDB" id="341421at2759"/>
<sequence length="476" mass="55145">MSIRYYANQKGILILTARDESKSVIVSMFTSKLENLLQWIKNTSDETSNPSSHSYISPKITVKDVQDFGRSIYSSTAINKSELLFRIPPSFLLNSTTVIRHITRHNHSIKLTNPCYLSIFVPYKTVSDKYTAVYASLSLDQLLELTSFQLLSLYITFETQRGSDSFWKPFWDMLPDLDDLRLTPLVWRVTKAPQWEHLWSLLPRATQAHAEKVWSRFVHDVDVVHQLLSTQGLSSEEIHQYLPQERFLWAWMCVNSRCLYMELPQSKDNHDNFTMAPYVDFLNHACDDQCTLKINSIGFQVSTTSKYAAGDQLFLSYGPHSNTFLLCEYGFVLPSDNTWNDLDITHIILPLLKPKQVDYLKDQNYYGEYTLNANSGISFRTEVVLAVLQEQTPGESRRLNGLLNGNMDGLVYQKNSNTLLKKILEKVVYDCDQKMKLEYNDDIDEFTKERKRVIGILYRDMKLIARTELEKLELLT</sequence>
<dbReference type="InterPro" id="IPR050600">
    <property type="entry name" value="SETD3_SETD6_MTase"/>
</dbReference>
<dbReference type="RefSeq" id="XP_020065666.1">
    <property type="nucleotide sequence ID" value="XM_020206521.1"/>
</dbReference>
<dbReference type="InterPro" id="IPR001214">
    <property type="entry name" value="SET_dom"/>
</dbReference>
<dbReference type="CDD" id="cd19177">
    <property type="entry name" value="SET_SETD4"/>
    <property type="match status" value="1"/>
</dbReference>
<dbReference type="SUPFAM" id="SSF82199">
    <property type="entry name" value="SET domain"/>
    <property type="match status" value="1"/>
</dbReference>
<dbReference type="InterPro" id="IPR046341">
    <property type="entry name" value="SET_dom_sf"/>
</dbReference>
<keyword evidence="6" id="KW-1185">Reference proteome</keyword>
<protein>
    <submittedName>
        <fullName evidence="5">SET domain-containing protein</fullName>
    </submittedName>
</protein>
<keyword evidence="3" id="KW-0949">S-adenosyl-L-methionine</keyword>
<dbReference type="PANTHER" id="PTHR13271:SF47">
    <property type="entry name" value="ACTIN-HISTIDINE N-METHYLTRANSFERASE"/>
    <property type="match status" value="1"/>
</dbReference>
<dbReference type="EMBL" id="KV453910">
    <property type="protein sequence ID" value="ODV80544.1"/>
    <property type="molecule type" value="Genomic_DNA"/>
</dbReference>
<dbReference type="PROSITE" id="PS50280">
    <property type="entry name" value="SET"/>
    <property type="match status" value="1"/>
</dbReference>
<evidence type="ECO:0000256" key="3">
    <source>
        <dbReference type="ARBA" id="ARBA00022691"/>
    </source>
</evidence>
<dbReference type="PIRSF" id="PIRSF027158">
    <property type="entry name" value="Lys_MTase_YDR198C_prd"/>
    <property type="match status" value="1"/>
</dbReference>
<proteinExistence type="predicted"/>
<name>A0A1E4SLZ1_9ASCO</name>
<organism evidence="5 6">
    <name type="scientific">Suhomyces tanzawaensis NRRL Y-17324</name>
    <dbReference type="NCBI Taxonomy" id="984487"/>
    <lineage>
        <taxon>Eukaryota</taxon>
        <taxon>Fungi</taxon>
        <taxon>Dikarya</taxon>
        <taxon>Ascomycota</taxon>
        <taxon>Saccharomycotina</taxon>
        <taxon>Pichiomycetes</taxon>
        <taxon>Debaryomycetaceae</taxon>
        <taxon>Suhomyces</taxon>
    </lineage>
</organism>
<dbReference type="Pfam" id="PF00856">
    <property type="entry name" value="SET"/>
    <property type="match status" value="1"/>
</dbReference>
<gene>
    <name evidence="5" type="ORF">CANTADRAFT_20128</name>
</gene>
<dbReference type="PANTHER" id="PTHR13271">
    <property type="entry name" value="UNCHARACTERIZED PUTATIVE METHYLTRANSFERASE"/>
    <property type="match status" value="1"/>
</dbReference>
<dbReference type="STRING" id="984487.A0A1E4SLZ1"/>
<evidence type="ECO:0000259" key="4">
    <source>
        <dbReference type="PROSITE" id="PS50280"/>
    </source>
</evidence>
<dbReference type="Gene3D" id="3.90.1410.10">
    <property type="entry name" value="set domain protein methyltransferase, domain 1"/>
    <property type="match status" value="1"/>
</dbReference>
<keyword evidence="2" id="KW-0808">Transferase</keyword>
<dbReference type="InterPro" id="IPR044429">
    <property type="entry name" value="SETD4_SET"/>
</dbReference>
<accession>A0A1E4SLZ1</accession>
<evidence type="ECO:0000256" key="2">
    <source>
        <dbReference type="ARBA" id="ARBA00022679"/>
    </source>
</evidence>
<keyword evidence="1" id="KW-0489">Methyltransferase</keyword>
<reference evidence="6" key="1">
    <citation type="submission" date="2016-05" db="EMBL/GenBank/DDBJ databases">
        <title>Comparative genomics of biotechnologically important yeasts.</title>
        <authorList>
            <consortium name="DOE Joint Genome Institute"/>
            <person name="Riley R."/>
            <person name="Haridas S."/>
            <person name="Wolfe K.H."/>
            <person name="Lopes M.R."/>
            <person name="Hittinger C.T."/>
            <person name="Goker M."/>
            <person name="Salamov A."/>
            <person name="Wisecaver J."/>
            <person name="Long T.M."/>
            <person name="Aerts A.L."/>
            <person name="Barry K."/>
            <person name="Choi C."/>
            <person name="Clum A."/>
            <person name="Coughlan A.Y."/>
            <person name="Deshpande S."/>
            <person name="Douglass A.P."/>
            <person name="Hanson S.J."/>
            <person name="Klenk H.-P."/>
            <person name="Labutti K."/>
            <person name="Lapidus A."/>
            <person name="Lindquist E."/>
            <person name="Lipzen A."/>
            <person name="Meier-Kolthoff J.P."/>
            <person name="Ohm R.A."/>
            <person name="Otillar R.P."/>
            <person name="Pangilinan J."/>
            <person name="Peng Y."/>
            <person name="Rokas A."/>
            <person name="Rosa C.A."/>
            <person name="Scheuner C."/>
            <person name="Sibirny A.A."/>
            <person name="Slot J.C."/>
            <person name="Stielow J.B."/>
            <person name="Sun H."/>
            <person name="Kurtzman C.P."/>
            <person name="Blackwell M."/>
            <person name="Grigoriev I.V."/>
            <person name="Jeffries T.W."/>
        </authorList>
    </citation>
    <scope>NUCLEOTIDE SEQUENCE [LARGE SCALE GENOMIC DNA]</scope>
    <source>
        <strain evidence="6">NRRL Y-17324</strain>
    </source>
</reference>
<dbReference type="GO" id="GO:0016279">
    <property type="term" value="F:protein-lysine N-methyltransferase activity"/>
    <property type="evidence" value="ECO:0007669"/>
    <property type="project" value="InterPro"/>
</dbReference>
<dbReference type="GO" id="GO:0032259">
    <property type="term" value="P:methylation"/>
    <property type="evidence" value="ECO:0007669"/>
    <property type="project" value="UniProtKB-KW"/>
</dbReference>
<evidence type="ECO:0000256" key="1">
    <source>
        <dbReference type="ARBA" id="ARBA00022603"/>
    </source>
</evidence>
<feature type="domain" description="SET" evidence="4">
    <location>
        <begin position="58"/>
        <end position="318"/>
    </location>
</feature>